<name>A0A0D2NQB9_HYPSF</name>
<feature type="region of interest" description="Disordered" evidence="1">
    <location>
        <begin position="312"/>
        <end position="371"/>
    </location>
</feature>
<evidence type="ECO:0000313" key="3">
    <source>
        <dbReference type="Proteomes" id="UP000054270"/>
    </source>
</evidence>
<feature type="region of interest" description="Disordered" evidence="1">
    <location>
        <begin position="689"/>
        <end position="865"/>
    </location>
</feature>
<protein>
    <submittedName>
        <fullName evidence="2">Uncharacterized protein</fullName>
    </submittedName>
</protein>
<dbReference type="EMBL" id="KN817562">
    <property type="protein sequence ID" value="KJA20959.1"/>
    <property type="molecule type" value="Genomic_DNA"/>
</dbReference>
<organism evidence="2 3">
    <name type="scientific">Hypholoma sublateritium (strain FD-334 SS-4)</name>
    <dbReference type="NCBI Taxonomy" id="945553"/>
    <lineage>
        <taxon>Eukaryota</taxon>
        <taxon>Fungi</taxon>
        <taxon>Dikarya</taxon>
        <taxon>Basidiomycota</taxon>
        <taxon>Agaricomycotina</taxon>
        <taxon>Agaricomycetes</taxon>
        <taxon>Agaricomycetidae</taxon>
        <taxon>Agaricales</taxon>
        <taxon>Agaricineae</taxon>
        <taxon>Strophariaceae</taxon>
        <taxon>Hypholoma</taxon>
    </lineage>
</organism>
<dbReference type="OMA" id="INICEPR"/>
<feature type="compositionally biased region" description="Polar residues" evidence="1">
    <location>
        <begin position="747"/>
        <end position="760"/>
    </location>
</feature>
<feature type="compositionally biased region" description="Low complexity" evidence="1">
    <location>
        <begin position="58"/>
        <end position="71"/>
    </location>
</feature>
<keyword evidence="3" id="KW-1185">Reference proteome</keyword>
<dbReference type="AlphaFoldDB" id="A0A0D2NQB9"/>
<feature type="compositionally biased region" description="Low complexity" evidence="1">
    <location>
        <begin position="151"/>
        <end position="168"/>
    </location>
</feature>
<dbReference type="Proteomes" id="UP000054270">
    <property type="component" value="Unassembled WGS sequence"/>
</dbReference>
<feature type="compositionally biased region" description="Low complexity" evidence="1">
    <location>
        <begin position="800"/>
        <end position="809"/>
    </location>
</feature>
<feature type="compositionally biased region" description="Basic and acidic residues" evidence="1">
    <location>
        <begin position="312"/>
        <end position="330"/>
    </location>
</feature>
<accession>A0A0D2NQB9</accession>
<dbReference type="PANTHER" id="PTHR24216">
    <property type="entry name" value="PAXILLIN-RELATED"/>
    <property type="match status" value="1"/>
</dbReference>
<sequence>MVEWTDLVTAEEYVNPMPQKCLCGCRGNQHLRLDAPTTASTAELPSENGPSAPPPGSVPAFTPVPTTTAFPEINNATSKAKNPPVKSFLDIAKERSAAKQRRESMNTSGPGVGDNPSSKGIPFDPSSKINEQEWTKQTNQAPKKKKKSSLKSRTTSASSASRASQTKKVGVKKPWSVNLFPVASAFKTRETSIIQPREPHMDSFAFMGYCKTIELYSKPTSAEIYDAVVAAFSPTYPMENWRLLFRQGMGRGTDGVLRLSAENSKSLTLANINQACAKYRASQFKRAIFILLAAGCPDLPLDSMGHFEPVEYEKESAGDKSESDAVKGESGDGAADADNSQFTYSTGPSGTDNQADNAFPHAASDWGGDATPELSKEEILENNEIKRQGDLRDFEMSSRVCSLQRLSINICEPRWETDLKQERTDWWPSRSMGAYSNIMSQLTVFKTRMAQIHDNFLSDPSRSLMVLCEESVNVLQPSFHFLFNLEKLKRSGGSSNDFYKHLSTDFCLGPCGLGPIINYLSQLYDSIISAFDRRCMVADEVKICITKINIIAGPLEALLVAFRSSIPRALYDPKGFSDLQDAIKNHRACFSAATEDDFLSVLKLSLIGDTVNCFRAALVTDFGSVTDYSEIGTDRFFDGENGLDGLLNLFEEVVDSFPTSDSRYDEYMLLFARFGEILAQRIVNFTESHSPGGKRKYHWQEPDSDATDDHHTSSPKRPKKEGNEKKGSYNTRSRTHKGDKSDDQPESMASENDSALSSEESIYEYKPSADQKTKFEKDPLADFGSDDFVFPDMFPPPESAPNEPAADEPAPAEPTPREQMPYPQAENRREYTSRDPPAPKQAPRPKPRPKPRKAESPSPKQPSIAFVPQTLTRFERMMKMSLPSILREIVRSLPEPKVSWDTFQKEYPTVREQRRQLLRCCHPDKTVNQPAAWIELGGDFTRVLTCKTS</sequence>
<feature type="compositionally biased region" description="Polar residues" evidence="1">
    <location>
        <begin position="338"/>
        <end position="356"/>
    </location>
</feature>
<feature type="compositionally biased region" description="Basic and acidic residues" evidence="1">
    <location>
        <begin position="767"/>
        <end position="780"/>
    </location>
</feature>
<evidence type="ECO:0000256" key="1">
    <source>
        <dbReference type="SAM" id="MobiDB-lite"/>
    </source>
</evidence>
<evidence type="ECO:0000313" key="2">
    <source>
        <dbReference type="EMBL" id="KJA20959.1"/>
    </source>
</evidence>
<proteinExistence type="predicted"/>
<dbReference type="OrthoDB" id="3067341at2759"/>
<gene>
    <name evidence="2" type="ORF">HYPSUDRAFT_203349</name>
</gene>
<feature type="compositionally biased region" description="Basic and acidic residues" evidence="1">
    <location>
        <begin position="91"/>
        <end position="104"/>
    </location>
</feature>
<reference evidence="3" key="1">
    <citation type="submission" date="2014-04" db="EMBL/GenBank/DDBJ databases">
        <title>Evolutionary Origins and Diversification of the Mycorrhizal Mutualists.</title>
        <authorList>
            <consortium name="DOE Joint Genome Institute"/>
            <consortium name="Mycorrhizal Genomics Consortium"/>
            <person name="Kohler A."/>
            <person name="Kuo A."/>
            <person name="Nagy L.G."/>
            <person name="Floudas D."/>
            <person name="Copeland A."/>
            <person name="Barry K.W."/>
            <person name="Cichocki N."/>
            <person name="Veneault-Fourrey C."/>
            <person name="LaButti K."/>
            <person name="Lindquist E.A."/>
            <person name="Lipzen A."/>
            <person name="Lundell T."/>
            <person name="Morin E."/>
            <person name="Murat C."/>
            <person name="Riley R."/>
            <person name="Ohm R."/>
            <person name="Sun H."/>
            <person name="Tunlid A."/>
            <person name="Henrissat B."/>
            <person name="Grigoriev I.V."/>
            <person name="Hibbett D.S."/>
            <person name="Martin F."/>
        </authorList>
    </citation>
    <scope>NUCLEOTIDE SEQUENCE [LARGE SCALE GENOMIC DNA]</scope>
    <source>
        <strain evidence="3">FD-334 SS-4</strain>
    </source>
</reference>
<feature type="region of interest" description="Disordered" evidence="1">
    <location>
        <begin position="36"/>
        <end position="168"/>
    </location>
</feature>